<evidence type="ECO:0000256" key="2">
    <source>
        <dbReference type="ARBA" id="ARBA00023002"/>
    </source>
</evidence>
<comment type="similarity">
    <text evidence="1">Belongs to the short-chain dehydrogenases/reductases (SDR) family.</text>
</comment>
<sequence length="229" mass="24002">MSAVALILGAGANIGHHVGRALAAKGYKVVLASRSAKDDSGDANTVRIQSDLSDPDSVVKAFATVRSQFGHPSVVVYNAAAATPSDPKNPFSISTADFTRGLTINITSVFVAAQQAVIGFKELPASASKTFIYTGNCLNEAPLAPLMDLGVGKSATAHMIRSAAEAFKDQGFKFYYADERTADGGPAYSAIDGPAHGKLYAELAEGTEQGPWQQTFVKGVGYKQFPPRS</sequence>
<dbReference type="GO" id="GO:0016491">
    <property type="term" value="F:oxidoreductase activity"/>
    <property type="evidence" value="ECO:0007669"/>
    <property type="project" value="UniProtKB-KW"/>
</dbReference>
<evidence type="ECO:0000313" key="4">
    <source>
        <dbReference type="Proteomes" id="UP001221413"/>
    </source>
</evidence>
<dbReference type="EMBL" id="JAQGDS010000010">
    <property type="protein sequence ID" value="KAJ6257752.1"/>
    <property type="molecule type" value="Genomic_DNA"/>
</dbReference>
<accession>A0AAD6NGX3</accession>
<proteinExistence type="inferred from homology"/>
<dbReference type="PANTHER" id="PTHR43669">
    <property type="entry name" value="5-KETO-D-GLUCONATE 5-REDUCTASE"/>
    <property type="match status" value="1"/>
</dbReference>
<dbReference type="Pfam" id="PF00106">
    <property type="entry name" value="adh_short"/>
    <property type="match status" value="1"/>
</dbReference>
<reference evidence="3" key="1">
    <citation type="submission" date="2023-01" db="EMBL/GenBank/DDBJ databases">
        <title>The chitinases involved in constricting ring structure development in the nematode-trapping fungus Drechslerella dactyloides.</title>
        <authorList>
            <person name="Wang R."/>
            <person name="Zhang L."/>
            <person name="Tang P."/>
            <person name="Li S."/>
            <person name="Liang L."/>
        </authorList>
    </citation>
    <scope>NUCLEOTIDE SEQUENCE</scope>
    <source>
        <strain evidence="3">YMF1.00031</strain>
    </source>
</reference>
<keyword evidence="2" id="KW-0560">Oxidoreductase</keyword>
<dbReference type="InterPro" id="IPR002347">
    <property type="entry name" value="SDR_fam"/>
</dbReference>
<dbReference type="Proteomes" id="UP001221413">
    <property type="component" value="Unassembled WGS sequence"/>
</dbReference>
<keyword evidence="4" id="KW-1185">Reference proteome</keyword>
<dbReference type="InterPro" id="IPR036291">
    <property type="entry name" value="NAD(P)-bd_dom_sf"/>
</dbReference>
<comment type="caution">
    <text evidence="3">The sequence shown here is derived from an EMBL/GenBank/DDBJ whole genome shotgun (WGS) entry which is preliminary data.</text>
</comment>
<protein>
    <submittedName>
        <fullName evidence="3">3-beta-hydroxysteroid dehydrogenase</fullName>
    </submittedName>
</protein>
<dbReference type="AlphaFoldDB" id="A0AAD6NGX3"/>
<evidence type="ECO:0000313" key="3">
    <source>
        <dbReference type="EMBL" id="KAJ6257752.1"/>
    </source>
</evidence>
<name>A0AAD6NGX3_DREDA</name>
<organism evidence="3 4">
    <name type="scientific">Drechslerella dactyloides</name>
    <name type="common">Nematode-trapping fungus</name>
    <name type="synonym">Arthrobotrys dactyloides</name>
    <dbReference type="NCBI Taxonomy" id="74499"/>
    <lineage>
        <taxon>Eukaryota</taxon>
        <taxon>Fungi</taxon>
        <taxon>Dikarya</taxon>
        <taxon>Ascomycota</taxon>
        <taxon>Pezizomycotina</taxon>
        <taxon>Orbiliomycetes</taxon>
        <taxon>Orbiliales</taxon>
        <taxon>Orbiliaceae</taxon>
        <taxon>Drechslerella</taxon>
    </lineage>
</organism>
<dbReference type="Gene3D" id="3.40.50.720">
    <property type="entry name" value="NAD(P)-binding Rossmann-like Domain"/>
    <property type="match status" value="1"/>
</dbReference>
<evidence type="ECO:0000256" key="1">
    <source>
        <dbReference type="ARBA" id="ARBA00006484"/>
    </source>
</evidence>
<gene>
    <name evidence="3" type="ORF">Dda_7541</name>
</gene>
<dbReference type="PANTHER" id="PTHR43669:SF4">
    <property type="entry name" value="SHORT-CHAIN DEHYDROGENASE"/>
    <property type="match status" value="1"/>
</dbReference>
<dbReference type="SUPFAM" id="SSF51735">
    <property type="entry name" value="NAD(P)-binding Rossmann-fold domains"/>
    <property type="match status" value="1"/>
</dbReference>